<evidence type="ECO:0000256" key="3">
    <source>
        <dbReference type="ARBA" id="ARBA00022777"/>
    </source>
</evidence>
<evidence type="ECO:0000256" key="2">
    <source>
        <dbReference type="ARBA" id="ARBA00012438"/>
    </source>
</evidence>
<proteinExistence type="predicted"/>
<keyword evidence="4" id="KW-0902">Two-component regulatory system</keyword>
<accession>A0ABV0J4V8</accession>
<dbReference type="PANTHER" id="PTHR43065">
    <property type="entry name" value="SENSOR HISTIDINE KINASE"/>
    <property type="match status" value="1"/>
</dbReference>
<dbReference type="Pfam" id="PF02518">
    <property type="entry name" value="HATPase_c"/>
    <property type="match status" value="1"/>
</dbReference>
<protein>
    <recommendedName>
        <fullName evidence="2">histidine kinase</fullName>
        <ecNumber evidence="2">2.7.13.3</ecNumber>
    </recommendedName>
</protein>
<keyword evidence="3" id="KW-0808">Transferase</keyword>
<dbReference type="EMBL" id="JAMPKM010000002">
    <property type="protein sequence ID" value="MEP0816679.1"/>
    <property type="molecule type" value="Genomic_DNA"/>
</dbReference>
<dbReference type="InterPro" id="IPR004358">
    <property type="entry name" value="Sig_transdc_His_kin-like_C"/>
</dbReference>
<dbReference type="Proteomes" id="UP001464891">
    <property type="component" value="Unassembled WGS sequence"/>
</dbReference>
<dbReference type="PROSITE" id="PS50109">
    <property type="entry name" value="HIS_KIN"/>
    <property type="match status" value="1"/>
</dbReference>
<dbReference type="Gene3D" id="1.10.287.130">
    <property type="match status" value="1"/>
</dbReference>
<gene>
    <name evidence="6" type="ORF">NC998_06185</name>
</gene>
<reference evidence="6 7" key="1">
    <citation type="submission" date="2022-04" db="EMBL/GenBank/DDBJ databases">
        <title>Positive selection, recombination, and allopatry shape intraspecific diversity of widespread and dominant cyanobacteria.</title>
        <authorList>
            <person name="Wei J."/>
            <person name="Shu W."/>
            <person name="Hu C."/>
        </authorList>
    </citation>
    <scope>NUCLEOTIDE SEQUENCE [LARGE SCALE GENOMIC DNA]</scope>
    <source>
        <strain evidence="6 7">GB2-A4</strain>
    </source>
</reference>
<comment type="caution">
    <text evidence="6">The sequence shown here is derived from an EMBL/GenBank/DDBJ whole genome shotgun (WGS) entry which is preliminary data.</text>
</comment>
<dbReference type="EC" id="2.7.13.3" evidence="2"/>
<keyword evidence="6" id="KW-0067">ATP-binding</keyword>
<dbReference type="PRINTS" id="PR00344">
    <property type="entry name" value="BCTRLSENSOR"/>
</dbReference>
<keyword evidence="7" id="KW-1185">Reference proteome</keyword>
<sequence length="456" mass="50859">MLNQSSSHFIPPALSEGNGLALSLESPLQDLRLYSFQVELSHLGSEIAQVFEKNPLLPGVILLEQGEFVGMISRQQFLEYLLRPQGLELFLNQPLSVLYSYARTKLLVLPASTPIVTAAQQALRRSRELLGEPIVVYTEPQTYQLLNMHELNIAYWQIRGIETQVRYERAQAQMIQTEKMASLGRLVDGIAHEILDPVSFIWGNLTHVSSYSQNLLELIAAYQACLTEPPEEILNLQEDLELEYVIKDLPHTIASIRSGAERLSKLATSLQNFCHIDEVYPKPADLHECLDNILLLLKSRLTGEIQIVRNYGQLPPVSCFSGQLSQVFMNILTNAVDALINQAVRQELAIEYCSPGILAPPQKPQIEITTQVCPAKLLSVASGTRWVSVKIADNGPGLAPEQHQRILESFSVEKRAAKETSLSMSYQIVTARHGGKFELRSQLGVGTEFTILLPLV</sequence>
<evidence type="ECO:0000256" key="4">
    <source>
        <dbReference type="ARBA" id="ARBA00023012"/>
    </source>
</evidence>
<dbReference type="PANTHER" id="PTHR43065:SF50">
    <property type="entry name" value="HISTIDINE KINASE"/>
    <property type="match status" value="1"/>
</dbReference>
<evidence type="ECO:0000259" key="5">
    <source>
        <dbReference type="PROSITE" id="PS50109"/>
    </source>
</evidence>
<name>A0ABV0J4V8_9CYAN</name>
<dbReference type="SMART" id="SM00387">
    <property type="entry name" value="HATPase_c"/>
    <property type="match status" value="1"/>
</dbReference>
<dbReference type="RefSeq" id="WP_190434214.1">
    <property type="nucleotide sequence ID" value="NZ_JAMPKM010000002.1"/>
</dbReference>
<evidence type="ECO:0000313" key="7">
    <source>
        <dbReference type="Proteomes" id="UP001464891"/>
    </source>
</evidence>
<organism evidence="6 7">
    <name type="scientific">Trichocoleus desertorum GB2-A4</name>
    <dbReference type="NCBI Taxonomy" id="2933944"/>
    <lineage>
        <taxon>Bacteria</taxon>
        <taxon>Bacillati</taxon>
        <taxon>Cyanobacteriota</taxon>
        <taxon>Cyanophyceae</taxon>
        <taxon>Leptolyngbyales</taxon>
        <taxon>Trichocoleusaceae</taxon>
        <taxon>Trichocoleus</taxon>
    </lineage>
</organism>
<keyword evidence="3" id="KW-0418">Kinase</keyword>
<keyword evidence="6" id="KW-0547">Nucleotide-binding</keyword>
<evidence type="ECO:0000256" key="1">
    <source>
        <dbReference type="ARBA" id="ARBA00000085"/>
    </source>
</evidence>
<dbReference type="InterPro" id="IPR003594">
    <property type="entry name" value="HATPase_dom"/>
</dbReference>
<dbReference type="SUPFAM" id="SSF55874">
    <property type="entry name" value="ATPase domain of HSP90 chaperone/DNA topoisomerase II/histidine kinase"/>
    <property type="match status" value="1"/>
</dbReference>
<dbReference type="InterPro" id="IPR036890">
    <property type="entry name" value="HATPase_C_sf"/>
</dbReference>
<dbReference type="InterPro" id="IPR005467">
    <property type="entry name" value="His_kinase_dom"/>
</dbReference>
<evidence type="ECO:0000313" key="6">
    <source>
        <dbReference type="EMBL" id="MEP0816679.1"/>
    </source>
</evidence>
<comment type="catalytic activity">
    <reaction evidence="1">
        <text>ATP + protein L-histidine = ADP + protein N-phospho-L-histidine.</text>
        <dbReference type="EC" id="2.7.13.3"/>
    </reaction>
</comment>
<dbReference type="Gene3D" id="3.30.565.10">
    <property type="entry name" value="Histidine kinase-like ATPase, C-terminal domain"/>
    <property type="match status" value="1"/>
</dbReference>
<dbReference type="GO" id="GO:0005524">
    <property type="term" value="F:ATP binding"/>
    <property type="evidence" value="ECO:0007669"/>
    <property type="project" value="UniProtKB-KW"/>
</dbReference>
<feature type="domain" description="Histidine kinase" evidence="5">
    <location>
        <begin position="189"/>
        <end position="456"/>
    </location>
</feature>